<comment type="caution">
    <text evidence="2">The sequence shown here is derived from an EMBL/GenBank/DDBJ whole genome shotgun (WGS) entry which is preliminary data.</text>
</comment>
<sequence length="164" mass="19342">MESFIPKVLLLGGFFYITLALIIVISSFLNNQFKSRGFLIILVIGMFFTVLTSISQITKDLEEIKLFFRNDREKIKNSTFNQFFFASQIRETLNPQDNNCVFWSWDVATKYLIQESYPLKLKTVWDIESAKKCDFVVSQFRPRPELNLTPFVTFENSFIYEIQK</sequence>
<dbReference type="Proteomes" id="UP000176666">
    <property type="component" value="Unassembled WGS sequence"/>
</dbReference>
<feature type="transmembrane region" description="Helical" evidence="1">
    <location>
        <begin position="9"/>
        <end position="29"/>
    </location>
</feature>
<keyword evidence="1" id="KW-0812">Transmembrane</keyword>
<evidence type="ECO:0000313" key="3">
    <source>
        <dbReference type="Proteomes" id="UP000176666"/>
    </source>
</evidence>
<gene>
    <name evidence="2" type="ORF">A3F02_00560</name>
</gene>
<accession>A0A1F5GTZ7</accession>
<feature type="transmembrane region" description="Helical" evidence="1">
    <location>
        <begin position="35"/>
        <end position="55"/>
    </location>
</feature>
<evidence type="ECO:0000256" key="1">
    <source>
        <dbReference type="SAM" id="Phobius"/>
    </source>
</evidence>
<reference evidence="2 3" key="1">
    <citation type="journal article" date="2016" name="Nat. Commun.">
        <title>Thousands of microbial genomes shed light on interconnected biogeochemical processes in an aquifer system.</title>
        <authorList>
            <person name="Anantharaman K."/>
            <person name="Brown C.T."/>
            <person name="Hug L.A."/>
            <person name="Sharon I."/>
            <person name="Castelle C.J."/>
            <person name="Probst A.J."/>
            <person name="Thomas B.C."/>
            <person name="Singh A."/>
            <person name="Wilkins M.J."/>
            <person name="Karaoz U."/>
            <person name="Brodie E.L."/>
            <person name="Williams K.H."/>
            <person name="Hubbard S.S."/>
            <person name="Banfield J.F."/>
        </authorList>
    </citation>
    <scope>NUCLEOTIDE SEQUENCE [LARGE SCALE GENOMIC DNA]</scope>
</reference>
<dbReference type="EMBL" id="MFBJ01000058">
    <property type="protein sequence ID" value="OGD95257.1"/>
    <property type="molecule type" value="Genomic_DNA"/>
</dbReference>
<name>A0A1F5GTZ7_9BACT</name>
<keyword evidence="1" id="KW-0472">Membrane</keyword>
<proteinExistence type="predicted"/>
<dbReference type="AlphaFoldDB" id="A0A1F5GTZ7"/>
<organism evidence="2 3">
    <name type="scientific">Candidatus Curtissbacteria bacterium RIFCSPHIGHO2_12_FULL_38_9b</name>
    <dbReference type="NCBI Taxonomy" id="1797720"/>
    <lineage>
        <taxon>Bacteria</taxon>
        <taxon>Candidatus Curtissiibacteriota</taxon>
    </lineage>
</organism>
<protein>
    <submittedName>
        <fullName evidence="2">Uncharacterized protein</fullName>
    </submittedName>
</protein>
<keyword evidence="1" id="KW-1133">Transmembrane helix</keyword>
<evidence type="ECO:0000313" key="2">
    <source>
        <dbReference type="EMBL" id="OGD95257.1"/>
    </source>
</evidence>